<evidence type="ECO:0000313" key="2">
    <source>
        <dbReference type="Proteomes" id="UP000667802"/>
    </source>
</evidence>
<gene>
    <name evidence="1" type="ORF">G7B40_000085</name>
</gene>
<dbReference type="AlphaFoldDB" id="A0AAP5M7Y3"/>
<accession>A0AAP5M7Y3</accession>
<dbReference type="EMBL" id="JAALHA020000001">
    <property type="protein sequence ID" value="MDR9892983.1"/>
    <property type="molecule type" value="Genomic_DNA"/>
</dbReference>
<organism evidence="1 2">
    <name type="scientific">Aetokthonos hydrillicola Thurmond2011</name>
    <dbReference type="NCBI Taxonomy" id="2712845"/>
    <lineage>
        <taxon>Bacteria</taxon>
        <taxon>Bacillati</taxon>
        <taxon>Cyanobacteriota</taxon>
        <taxon>Cyanophyceae</taxon>
        <taxon>Nostocales</taxon>
        <taxon>Hapalosiphonaceae</taxon>
        <taxon>Aetokthonos</taxon>
    </lineage>
</organism>
<dbReference type="RefSeq" id="WP_208350565.1">
    <property type="nucleotide sequence ID" value="NZ_JAALHA020000001.1"/>
</dbReference>
<protein>
    <submittedName>
        <fullName evidence="1">Uncharacterized protein</fullName>
    </submittedName>
</protein>
<proteinExistence type="predicted"/>
<dbReference type="Proteomes" id="UP000667802">
    <property type="component" value="Unassembled WGS sequence"/>
</dbReference>
<keyword evidence="2" id="KW-1185">Reference proteome</keyword>
<reference evidence="2" key="1">
    <citation type="journal article" date="2021" name="Science">
        <title>Hunting the eagle killer: A cyanobacterial neurotoxin causes vacuolar myelinopathy.</title>
        <authorList>
            <person name="Breinlinger S."/>
            <person name="Phillips T.J."/>
            <person name="Haram B.N."/>
            <person name="Mares J."/>
            <person name="Martinez Yerena J.A."/>
            <person name="Hrouzek P."/>
            <person name="Sobotka R."/>
            <person name="Henderson W.M."/>
            <person name="Schmieder P."/>
            <person name="Williams S.M."/>
            <person name="Lauderdale J.D."/>
            <person name="Wilde H.D."/>
            <person name="Gerrin W."/>
            <person name="Kust A."/>
            <person name="Washington J.W."/>
            <person name="Wagner C."/>
            <person name="Geier B."/>
            <person name="Liebeke M."/>
            <person name="Enke H."/>
            <person name="Niedermeyer T.H.J."/>
            <person name="Wilde S.B."/>
        </authorList>
    </citation>
    <scope>NUCLEOTIDE SEQUENCE [LARGE SCALE GENOMIC DNA]</scope>
    <source>
        <strain evidence="2">Thurmond2011</strain>
    </source>
</reference>
<comment type="caution">
    <text evidence="1">The sequence shown here is derived from an EMBL/GenBank/DDBJ whole genome shotgun (WGS) entry which is preliminary data.</text>
</comment>
<name>A0AAP5M7Y3_9CYAN</name>
<evidence type="ECO:0000313" key="1">
    <source>
        <dbReference type="EMBL" id="MDR9892983.1"/>
    </source>
</evidence>
<sequence>MISGIFENCIGTIDSVAALKYSAELGYQVIQQGQLSAEQAGLLYQHTAELTSWRLQNGDSSSHGMVRLMLWSQPGNAGLETTLPMVIGSRWFASLTHDIYAIADAFSDDKANGGDWLFTEPVRAIEGFGNQGKGLYSRFVGVATKPILTPFLKPAFS</sequence>